<reference evidence="1" key="1">
    <citation type="journal article" date="2022" name="bioRxiv">
        <title>Sequencing and chromosome-scale assembly of the giantPleurodeles waltlgenome.</title>
        <authorList>
            <person name="Brown T."/>
            <person name="Elewa A."/>
            <person name="Iarovenko S."/>
            <person name="Subramanian E."/>
            <person name="Araus A.J."/>
            <person name="Petzold A."/>
            <person name="Susuki M."/>
            <person name="Suzuki K.-i.T."/>
            <person name="Hayashi T."/>
            <person name="Toyoda A."/>
            <person name="Oliveira C."/>
            <person name="Osipova E."/>
            <person name="Leigh N.D."/>
            <person name="Simon A."/>
            <person name="Yun M.H."/>
        </authorList>
    </citation>
    <scope>NUCLEOTIDE SEQUENCE</scope>
    <source>
        <strain evidence="1">20211129_DDA</strain>
        <tissue evidence="1">Liver</tissue>
    </source>
</reference>
<protein>
    <submittedName>
        <fullName evidence="1">Uncharacterized protein</fullName>
    </submittedName>
</protein>
<evidence type="ECO:0000313" key="2">
    <source>
        <dbReference type="Proteomes" id="UP001066276"/>
    </source>
</evidence>
<evidence type="ECO:0000313" key="1">
    <source>
        <dbReference type="EMBL" id="KAJ1218870.1"/>
    </source>
</evidence>
<sequence>MSQRWRTCKPVALCQPVETREPLMGPGLWQTQLVSQHCGQTPLSCIEDQRFMSSRKPAYPHIEIGKAPEYTAEVQACPESGGAHKGNDIAPE</sequence>
<keyword evidence="2" id="KW-1185">Reference proteome</keyword>
<accession>A0AAV7WY93</accession>
<dbReference type="EMBL" id="JANPWB010000001">
    <property type="protein sequence ID" value="KAJ1218870.1"/>
    <property type="molecule type" value="Genomic_DNA"/>
</dbReference>
<gene>
    <name evidence="1" type="ORF">NDU88_006442</name>
</gene>
<dbReference type="Proteomes" id="UP001066276">
    <property type="component" value="Chromosome 1_1"/>
</dbReference>
<dbReference type="AlphaFoldDB" id="A0AAV7WY93"/>
<organism evidence="1 2">
    <name type="scientific">Pleurodeles waltl</name>
    <name type="common">Iberian ribbed newt</name>
    <dbReference type="NCBI Taxonomy" id="8319"/>
    <lineage>
        <taxon>Eukaryota</taxon>
        <taxon>Metazoa</taxon>
        <taxon>Chordata</taxon>
        <taxon>Craniata</taxon>
        <taxon>Vertebrata</taxon>
        <taxon>Euteleostomi</taxon>
        <taxon>Amphibia</taxon>
        <taxon>Batrachia</taxon>
        <taxon>Caudata</taxon>
        <taxon>Salamandroidea</taxon>
        <taxon>Salamandridae</taxon>
        <taxon>Pleurodelinae</taxon>
        <taxon>Pleurodeles</taxon>
    </lineage>
</organism>
<proteinExistence type="predicted"/>
<name>A0AAV7WY93_PLEWA</name>
<comment type="caution">
    <text evidence="1">The sequence shown here is derived from an EMBL/GenBank/DDBJ whole genome shotgun (WGS) entry which is preliminary data.</text>
</comment>